<feature type="compositionally biased region" description="Acidic residues" evidence="9">
    <location>
        <begin position="271"/>
        <end position="302"/>
    </location>
</feature>
<dbReference type="InterPro" id="IPR002035">
    <property type="entry name" value="VWF_A"/>
</dbReference>
<feature type="domain" description="VWFA" evidence="10">
    <location>
        <begin position="413"/>
        <end position="592"/>
    </location>
</feature>
<dbReference type="Pfam" id="PF17863">
    <property type="entry name" value="AAA_lid_2"/>
    <property type="match status" value="1"/>
</dbReference>
<dbReference type="SUPFAM" id="SSF52540">
    <property type="entry name" value="P-loop containing nucleoside triphosphate hydrolases"/>
    <property type="match status" value="1"/>
</dbReference>
<gene>
    <name evidence="11" type="ORF">ACFQPS_10285</name>
</gene>
<evidence type="ECO:0000313" key="12">
    <source>
        <dbReference type="Proteomes" id="UP001596456"/>
    </source>
</evidence>
<dbReference type="SUPFAM" id="SSF53300">
    <property type="entry name" value="vWA-like"/>
    <property type="match status" value="1"/>
</dbReference>
<dbReference type="PANTHER" id="PTHR43473">
    <property type="entry name" value="MAGNESIUM-CHELATASE SUBUNIT CHLD, CHLOROPLASTIC"/>
    <property type="match status" value="1"/>
</dbReference>
<keyword evidence="3 8" id="KW-0436">Ligase</keyword>
<dbReference type="Gene3D" id="3.40.50.410">
    <property type="entry name" value="von Willebrand factor, type A domain"/>
    <property type="match status" value="1"/>
</dbReference>
<keyword evidence="8" id="KW-0077">Bacteriochlorophyll biosynthesis</keyword>
<dbReference type="InterPro" id="IPR011776">
    <property type="entry name" value="Mg_chelatase_ATPase-dsu"/>
</dbReference>
<dbReference type="PANTHER" id="PTHR43473:SF2">
    <property type="entry name" value="MAGNESIUM-CHELATASE SUBUNIT CHLD, CHLOROPLASTIC"/>
    <property type="match status" value="1"/>
</dbReference>
<name>A0ABW2KVT0_9PROT</name>
<dbReference type="Gene3D" id="1.10.8.80">
    <property type="entry name" value="Magnesium chelatase subunit I, C-Terminal domain"/>
    <property type="match status" value="1"/>
</dbReference>
<evidence type="ECO:0000256" key="2">
    <source>
        <dbReference type="ARBA" id="ARBA00022531"/>
    </source>
</evidence>
<evidence type="ECO:0000256" key="6">
    <source>
        <dbReference type="ARBA" id="ARBA00023171"/>
    </source>
</evidence>
<proteinExistence type="inferred from homology"/>
<evidence type="ECO:0000256" key="7">
    <source>
        <dbReference type="ARBA" id="ARBA00048693"/>
    </source>
</evidence>
<evidence type="ECO:0000256" key="9">
    <source>
        <dbReference type="SAM" id="MobiDB-lite"/>
    </source>
</evidence>
<comment type="similarity">
    <text evidence="1 8">Belongs to the Mg-chelatase subunits D/I family.</text>
</comment>
<dbReference type="Proteomes" id="UP001596456">
    <property type="component" value="Unassembled WGS sequence"/>
</dbReference>
<evidence type="ECO:0000259" key="10">
    <source>
        <dbReference type="PROSITE" id="PS50234"/>
    </source>
</evidence>
<organism evidence="11 12">
    <name type="scientific">Rhodocista pekingensis</name>
    <dbReference type="NCBI Taxonomy" id="201185"/>
    <lineage>
        <taxon>Bacteria</taxon>
        <taxon>Pseudomonadati</taxon>
        <taxon>Pseudomonadota</taxon>
        <taxon>Alphaproteobacteria</taxon>
        <taxon>Rhodospirillales</taxon>
        <taxon>Azospirillaceae</taxon>
        <taxon>Rhodocista</taxon>
    </lineage>
</organism>
<evidence type="ECO:0000256" key="5">
    <source>
        <dbReference type="ARBA" id="ARBA00022840"/>
    </source>
</evidence>
<dbReference type="PROSITE" id="PS50234">
    <property type="entry name" value="VWFA"/>
    <property type="match status" value="1"/>
</dbReference>
<feature type="compositionally biased region" description="Low complexity" evidence="9">
    <location>
        <begin position="336"/>
        <end position="354"/>
    </location>
</feature>
<feature type="region of interest" description="Disordered" evidence="9">
    <location>
        <begin position="330"/>
        <end position="363"/>
    </location>
</feature>
<comment type="function">
    <text evidence="8">Involved in bacteriochlorophyll biosynthesis; introduces a magnesium ion into protoporphyrin IX to yield Mg-protoporphyrin IX.</text>
</comment>
<sequence length="601" mass="62808">MSTEAARATPGADPRWVDAATAAALFAVDPAGTQGAALRALAGPVRDRWLELLRTLMPSGAPIRRMPLHVTDGNLLGGLDLAATLRAGRPVVGRGLLAEADGGAVVVAMAERLPPGTAAKLAAVLDSGEVRMERDGIALNSRAELGIVALDEGIEEDERPPEALMDRLAFHIDLAGLPYREIDLTPVAADEVLEARALLPQVVLGPETVEAMCSTAMALGIDSVRAPLLALRVARAAAALAGRTIVGREEASIAARLVLAPRATMLPPSDEPQEEDEPPPPEEPDEPETPPDPPEQNEGDEDKPLEDVVLEAAKAAIPAGLLAKLMAEGLSRSRSPQGGRAGATQTGGTRGRPAGVRRGEPKAGTRLNVIETLRAAAPWQPLRRRADGEGQTRVEVRKDDMRVNRIKRKSQTATIFVVDASGSAAFQRLAEAKGAVELLLADCYVRRDQVALLAFRGMEAELLLPPTRSLVRAKRSLAGLPGGGGTPLAAGIDAAGALADALRRRGVTPTVVMLTDGRANVARDGGKGRQKGEQDALAAAKQFRITGLTALVIDTSQRPDPAARQVAGEMGALYVPLPYADAAALSGVVRAAAPRPASQVR</sequence>
<keyword evidence="4 8" id="KW-0547">Nucleotide-binding</keyword>
<evidence type="ECO:0000313" key="11">
    <source>
        <dbReference type="EMBL" id="MFC7333549.1"/>
    </source>
</evidence>
<dbReference type="InterPro" id="IPR036465">
    <property type="entry name" value="vWFA_dom_sf"/>
</dbReference>
<dbReference type="Gene3D" id="3.40.50.300">
    <property type="entry name" value="P-loop containing nucleotide triphosphate hydrolases"/>
    <property type="match status" value="1"/>
</dbReference>
<comment type="caution">
    <text evidence="11">The sequence shown here is derived from an EMBL/GenBank/DDBJ whole genome shotgun (WGS) entry which is preliminary data.</text>
</comment>
<feature type="region of interest" description="Disordered" evidence="9">
    <location>
        <begin position="262"/>
        <end position="302"/>
    </location>
</feature>
<dbReference type="InterPro" id="IPR041628">
    <property type="entry name" value="ChlI/MoxR_AAA_lid"/>
</dbReference>
<evidence type="ECO:0000256" key="1">
    <source>
        <dbReference type="ARBA" id="ARBA00005799"/>
    </source>
</evidence>
<dbReference type="Pfam" id="PF13519">
    <property type="entry name" value="VWA_2"/>
    <property type="match status" value="1"/>
</dbReference>
<reference evidence="12" key="1">
    <citation type="journal article" date="2019" name="Int. J. Syst. Evol. Microbiol.">
        <title>The Global Catalogue of Microorganisms (GCM) 10K type strain sequencing project: providing services to taxonomists for standard genome sequencing and annotation.</title>
        <authorList>
            <consortium name="The Broad Institute Genomics Platform"/>
            <consortium name="The Broad Institute Genome Sequencing Center for Infectious Disease"/>
            <person name="Wu L."/>
            <person name="Ma J."/>
        </authorList>
    </citation>
    <scope>NUCLEOTIDE SEQUENCE [LARGE SCALE GENOMIC DNA]</scope>
    <source>
        <strain evidence="12">CGMCC 1.16275</strain>
    </source>
</reference>
<dbReference type="NCBIfam" id="NF009943">
    <property type="entry name" value="PRK13406.1"/>
    <property type="match status" value="1"/>
</dbReference>
<dbReference type="NCBIfam" id="TIGR02031">
    <property type="entry name" value="BchD-ChlD"/>
    <property type="match status" value="1"/>
</dbReference>
<evidence type="ECO:0000256" key="8">
    <source>
        <dbReference type="RuleBase" id="RU362087"/>
    </source>
</evidence>
<dbReference type="EC" id="6.6.1.1" evidence="8"/>
<dbReference type="RefSeq" id="WP_377358694.1">
    <property type="nucleotide sequence ID" value="NZ_JBHTCM010000010.1"/>
</dbReference>
<keyword evidence="2 8" id="KW-0602">Photosynthesis</keyword>
<dbReference type="GO" id="GO:0016851">
    <property type="term" value="F:magnesium chelatase activity"/>
    <property type="evidence" value="ECO:0007669"/>
    <property type="project" value="UniProtKB-EC"/>
</dbReference>
<evidence type="ECO:0000256" key="3">
    <source>
        <dbReference type="ARBA" id="ARBA00022598"/>
    </source>
</evidence>
<evidence type="ECO:0000256" key="4">
    <source>
        <dbReference type="ARBA" id="ARBA00022741"/>
    </source>
</evidence>
<accession>A0ABW2KVT0</accession>
<comment type="pathway">
    <text evidence="8">Porphyrin-containing compound metabolism; bacteriochlorophyll biosynthesis.</text>
</comment>
<dbReference type="InterPro" id="IPR027417">
    <property type="entry name" value="P-loop_NTPase"/>
</dbReference>
<dbReference type="SMART" id="SM00327">
    <property type="entry name" value="VWA"/>
    <property type="match status" value="1"/>
</dbReference>
<comment type="catalytic activity">
    <reaction evidence="7 8">
        <text>protoporphyrin IX + Mg(2+) + ATP + H2O = Mg-protoporphyrin IX + ADP + phosphate + 3 H(+)</text>
        <dbReference type="Rhea" id="RHEA:13961"/>
        <dbReference type="ChEBI" id="CHEBI:15377"/>
        <dbReference type="ChEBI" id="CHEBI:15378"/>
        <dbReference type="ChEBI" id="CHEBI:18420"/>
        <dbReference type="ChEBI" id="CHEBI:30616"/>
        <dbReference type="ChEBI" id="CHEBI:43474"/>
        <dbReference type="ChEBI" id="CHEBI:57306"/>
        <dbReference type="ChEBI" id="CHEBI:60492"/>
        <dbReference type="ChEBI" id="CHEBI:456216"/>
        <dbReference type="EC" id="6.6.1.1"/>
    </reaction>
</comment>
<keyword evidence="5 8" id="KW-0067">ATP-binding</keyword>
<keyword evidence="12" id="KW-1185">Reference proteome</keyword>
<dbReference type="EMBL" id="JBHTCM010000010">
    <property type="protein sequence ID" value="MFC7333549.1"/>
    <property type="molecule type" value="Genomic_DNA"/>
</dbReference>
<protein>
    <recommendedName>
        <fullName evidence="8">Mg-protoporphyrin IX chelatase</fullName>
        <ecNumber evidence="8">6.6.1.1</ecNumber>
    </recommendedName>
</protein>
<keyword evidence="6 8" id="KW-0149">Chlorophyll biosynthesis</keyword>